<evidence type="ECO:0000313" key="1">
    <source>
        <dbReference type="EMBL" id="MDP9869181.1"/>
    </source>
</evidence>
<dbReference type="RefSeq" id="WP_306872783.1">
    <property type="nucleotide sequence ID" value="NZ_JAUSRB010000002.1"/>
</dbReference>
<sequence>MLDTAPLRNAYRALLDAAATMADSGDTSPAPPAGEWNADQILAHVAIVTATTIAAAASVASATNATYDNRIAQDTWTIERVIARAGGNAGLRERIRLQGDAICALGGPALSEAELDTPVPTLLLSNGTVLVDQLVPLRDLITGLADVELPTHTEQLLALLPDGAQADGCCPSSGSRGVRV</sequence>
<accession>A0ABT9RK33</accession>
<dbReference type="Proteomes" id="UP001230426">
    <property type="component" value="Unassembled WGS sequence"/>
</dbReference>
<proteinExistence type="predicted"/>
<dbReference type="EMBL" id="JAUSRB010000002">
    <property type="protein sequence ID" value="MDP9869181.1"/>
    <property type="molecule type" value="Genomic_DNA"/>
</dbReference>
<comment type="caution">
    <text evidence="1">The sequence shown here is derived from an EMBL/GenBank/DDBJ whole genome shotgun (WGS) entry which is preliminary data.</text>
</comment>
<keyword evidence="2" id="KW-1185">Reference proteome</keyword>
<organism evidence="1 2">
    <name type="scientific">Streptosporangium brasiliense</name>
    <dbReference type="NCBI Taxonomy" id="47480"/>
    <lineage>
        <taxon>Bacteria</taxon>
        <taxon>Bacillati</taxon>
        <taxon>Actinomycetota</taxon>
        <taxon>Actinomycetes</taxon>
        <taxon>Streptosporangiales</taxon>
        <taxon>Streptosporangiaceae</taxon>
        <taxon>Streptosporangium</taxon>
    </lineage>
</organism>
<evidence type="ECO:0000313" key="2">
    <source>
        <dbReference type="Proteomes" id="UP001230426"/>
    </source>
</evidence>
<protein>
    <recommendedName>
        <fullName evidence="3">DinB-like domain-containing protein</fullName>
    </recommendedName>
</protein>
<evidence type="ECO:0008006" key="3">
    <source>
        <dbReference type="Google" id="ProtNLM"/>
    </source>
</evidence>
<gene>
    <name evidence="1" type="ORF">J2S55_008447</name>
</gene>
<reference evidence="1 2" key="1">
    <citation type="submission" date="2023-07" db="EMBL/GenBank/DDBJ databases">
        <title>Sequencing the genomes of 1000 actinobacteria strains.</title>
        <authorList>
            <person name="Klenk H.-P."/>
        </authorList>
    </citation>
    <scope>NUCLEOTIDE SEQUENCE [LARGE SCALE GENOMIC DNA]</scope>
    <source>
        <strain evidence="1 2">DSM 44109</strain>
    </source>
</reference>
<name>A0ABT9RK33_9ACTN</name>